<reference evidence="2" key="1">
    <citation type="submission" date="2016-06" db="EMBL/GenBank/DDBJ databases">
        <title>Parallel loss of symbiosis genes in relatives of nitrogen-fixing non-legume Parasponia.</title>
        <authorList>
            <person name="Van Velzen R."/>
            <person name="Holmer R."/>
            <person name="Bu F."/>
            <person name="Rutten L."/>
            <person name="Van Zeijl A."/>
            <person name="Liu W."/>
            <person name="Santuari L."/>
            <person name="Cao Q."/>
            <person name="Sharma T."/>
            <person name="Shen D."/>
            <person name="Roswanjaya Y."/>
            <person name="Wardhani T."/>
            <person name="Kalhor M.S."/>
            <person name="Jansen J."/>
            <person name="Van den Hoogen J."/>
            <person name="Gungor B."/>
            <person name="Hartog M."/>
            <person name="Hontelez J."/>
            <person name="Verver J."/>
            <person name="Yang W.-C."/>
            <person name="Schijlen E."/>
            <person name="Repin R."/>
            <person name="Schilthuizen M."/>
            <person name="Schranz E."/>
            <person name="Heidstra R."/>
            <person name="Miyata K."/>
            <person name="Fedorova E."/>
            <person name="Kohlen W."/>
            <person name="Bisseling T."/>
            <person name="Smit S."/>
            <person name="Geurts R."/>
        </authorList>
    </citation>
    <scope>NUCLEOTIDE SEQUENCE [LARGE SCALE GENOMIC DNA]</scope>
    <source>
        <strain evidence="2">cv. RG33-2</strain>
    </source>
</reference>
<evidence type="ECO:0000313" key="1">
    <source>
        <dbReference type="EMBL" id="PON62936.1"/>
    </source>
</evidence>
<feature type="non-terminal residue" evidence="1">
    <location>
        <position position="1"/>
    </location>
</feature>
<keyword evidence="2" id="KW-1185">Reference proteome</keyword>
<comment type="caution">
    <text evidence="1">The sequence shown here is derived from an EMBL/GenBank/DDBJ whole genome shotgun (WGS) entry which is preliminary data.</text>
</comment>
<dbReference type="OrthoDB" id="10436510at2759"/>
<sequence length="65" mass="7809">KPNKRQISSEVSTQKLIRVNDVNYSDFLHPRSCIPFNIYVALFRSYHKITKKKKEEYFTLLFSKL</sequence>
<organism evidence="1 2">
    <name type="scientific">Trema orientale</name>
    <name type="common">Charcoal tree</name>
    <name type="synonym">Celtis orientalis</name>
    <dbReference type="NCBI Taxonomy" id="63057"/>
    <lineage>
        <taxon>Eukaryota</taxon>
        <taxon>Viridiplantae</taxon>
        <taxon>Streptophyta</taxon>
        <taxon>Embryophyta</taxon>
        <taxon>Tracheophyta</taxon>
        <taxon>Spermatophyta</taxon>
        <taxon>Magnoliopsida</taxon>
        <taxon>eudicotyledons</taxon>
        <taxon>Gunneridae</taxon>
        <taxon>Pentapetalae</taxon>
        <taxon>rosids</taxon>
        <taxon>fabids</taxon>
        <taxon>Rosales</taxon>
        <taxon>Cannabaceae</taxon>
        <taxon>Trema</taxon>
    </lineage>
</organism>
<dbReference type="InParanoid" id="A0A2P5CPJ1"/>
<dbReference type="AlphaFoldDB" id="A0A2P5CPJ1"/>
<dbReference type="EMBL" id="JXTC01000342">
    <property type="protein sequence ID" value="PON62936.1"/>
    <property type="molecule type" value="Genomic_DNA"/>
</dbReference>
<accession>A0A2P5CPJ1</accession>
<protein>
    <submittedName>
        <fullName evidence="1">Uncharacterized protein</fullName>
    </submittedName>
</protein>
<dbReference type="Proteomes" id="UP000237000">
    <property type="component" value="Unassembled WGS sequence"/>
</dbReference>
<proteinExistence type="predicted"/>
<name>A0A2P5CPJ1_TREOI</name>
<evidence type="ECO:0000313" key="2">
    <source>
        <dbReference type="Proteomes" id="UP000237000"/>
    </source>
</evidence>
<gene>
    <name evidence="1" type="ORF">TorRG33x02_277620</name>
</gene>